<dbReference type="PANTHER" id="PTHR21027:SF1">
    <property type="entry name" value="TRNA-SPLICING ENDONUCLEASE SUBUNIT SEN54"/>
    <property type="match status" value="1"/>
</dbReference>
<evidence type="ECO:0000256" key="3">
    <source>
        <dbReference type="SAM" id="MobiDB-lite"/>
    </source>
</evidence>
<dbReference type="GO" id="GO:0000379">
    <property type="term" value="P:tRNA-type intron splice site recognition and cleavage"/>
    <property type="evidence" value="ECO:0007669"/>
    <property type="project" value="TreeGrafter"/>
</dbReference>
<dbReference type="Proteomes" id="UP000639338">
    <property type="component" value="Unassembled WGS sequence"/>
</dbReference>
<dbReference type="GO" id="GO:0000214">
    <property type="term" value="C:tRNA-intron endonuclease complex"/>
    <property type="evidence" value="ECO:0007669"/>
    <property type="project" value="TreeGrafter"/>
</dbReference>
<feature type="domain" description="tRNA-splicing endonuclease subunit Sen54 N-terminal" evidence="4">
    <location>
        <begin position="68"/>
        <end position="133"/>
    </location>
</feature>
<comment type="similarity">
    <text evidence="1">Belongs to the SEN54 family.</text>
</comment>
<feature type="compositionally biased region" description="Low complexity" evidence="3">
    <location>
        <begin position="397"/>
        <end position="408"/>
    </location>
</feature>
<evidence type="ECO:0000313" key="5">
    <source>
        <dbReference type="EMBL" id="KAF7995914.1"/>
    </source>
</evidence>
<evidence type="ECO:0000256" key="2">
    <source>
        <dbReference type="ARBA" id="ARBA00022694"/>
    </source>
</evidence>
<reference evidence="5 6" key="1">
    <citation type="submission" date="2020-08" db="EMBL/GenBank/DDBJ databases">
        <title>Aphidius gifuensis genome sequencing and assembly.</title>
        <authorList>
            <person name="Du Z."/>
        </authorList>
    </citation>
    <scope>NUCLEOTIDE SEQUENCE [LARGE SCALE GENOMIC DNA]</scope>
    <source>
        <strain evidence="5">YNYX2018</strain>
        <tissue evidence="5">Adults</tissue>
    </source>
</reference>
<evidence type="ECO:0000313" key="6">
    <source>
        <dbReference type="Proteomes" id="UP000639338"/>
    </source>
</evidence>
<feature type="region of interest" description="Disordered" evidence="3">
    <location>
        <begin position="533"/>
        <end position="572"/>
    </location>
</feature>
<name>A0A835CUA3_APHGI</name>
<organism evidence="5 6">
    <name type="scientific">Aphidius gifuensis</name>
    <name type="common">Parasitoid wasp</name>
    <dbReference type="NCBI Taxonomy" id="684658"/>
    <lineage>
        <taxon>Eukaryota</taxon>
        <taxon>Metazoa</taxon>
        <taxon>Ecdysozoa</taxon>
        <taxon>Arthropoda</taxon>
        <taxon>Hexapoda</taxon>
        <taxon>Insecta</taxon>
        <taxon>Pterygota</taxon>
        <taxon>Neoptera</taxon>
        <taxon>Endopterygota</taxon>
        <taxon>Hymenoptera</taxon>
        <taxon>Apocrita</taxon>
        <taxon>Ichneumonoidea</taxon>
        <taxon>Braconidae</taxon>
        <taxon>Aphidiinae</taxon>
        <taxon>Aphidius</taxon>
    </lineage>
</organism>
<feature type="compositionally biased region" description="Polar residues" evidence="3">
    <location>
        <begin position="409"/>
        <end position="435"/>
    </location>
</feature>
<evidence type="ECO:0000256" key="1">
    <source>
        <dbReference type="ARBA" id="ARBA00005736"/>
    </source>
</evidence>
<dbReference type="Pfam" id="PF12928">
    <property type="entry name" value="tRNA_int_end_N2"/>
    <property type="match status" value="1"/>
</dbReference>
<gene>
    <name evidence="5" type="ORF">HCN44_007021</name>
</gene>
<keyword evidence="2" id="KW-0819">tRNA processing</keyword>
<dbReference type="AlphaFoldDB" id="A0A835CUA3"/>
<sequence length="740" mass="85102">MAEETDRKQLKLLTASELLKTRGIQAEASHDFDRSSYVIPKSGYKLSNPSGSLLENQQIDTNLNSRKNLIKCERVTRLSQLACADWLQYERKAKITKITGCCQNYGTTVNGTIYLLPEEALLLLETNQLELKWNKLPLSIQQAYEVILDSSKTGCSLDKYRVFSHLTRIGYHLQRFNYDYNLLNDKHDDQHKKKVIVNPENGNWISKNDKTIIDNSLLNIDKVIIDVVDDIISNIEKNEDDKVIKSKKKVEIICEEKLSQPIEFVKSSTVIDSDINNTPKWTSARIKRNIKLLPKTIDNKSNELTDKRKTNDPLEISNSKKSKHEVIDLSDDEIQEIPRKLTRIEMLNFLPNFSSDDSKIEKIPPRIYIPSGIEPQKTIYDALNFKKLKNSKREHSSSSMNNNANNNNTTGTPVCQRDPNVNNFNDSSRNQYRNNHFPSGYNNYYNSGVNNAQLMNINYQQYRMQQNFSIAPRFNYLANRWSSHYHMNIVRTSMTMGVTMMGGPMNFHNNMLNNAQQMYRPPRGTCDFGLTIPRQMPSTSRSTSLPTPSSSYRNHHKQTNKEIAKSDQSNIKQSAFANIPAKSWSELKEKMTESKTITIDDDDEDNDDDDDKMDCSDIEVVGQNIGPLINVNNCKNFADVYDKLQIIKSAHEKTVRRKKCDYEISYKVYGYSQVFRKSDPGVPIFHLVITRDKNKFLQPVELNRIQREDKNIPVLIAVVSSYAITYIQIGVIQLPSQIIE</sequence>
<comment type="caution">
    <text evidence="5">The sequence shown here is derived from an EMBL/GenBank/DDBJ whole genome shotgun (WGS) entry which is preliminary data.</text>
</comment>
<accession>A0A835CUA3</accession>
<feature type="region of interest" description="Disordered" evidence="3">
    <location>
        <begin position="390"/>
        <end position="435"/>
    </location>
</feature>
<keyword evidence="6" id="KW-1185">Reference proteome</keyword>
<dbReference type="OrthoDB" id="408683at2759"/>
<dbReference type="InterPro" id="IPR024337">
    <property type="entry name" value="tRNA_splic_suSen54"/>
</dbReference>
<proteinExistence type="inferred from homology"/>
<feature type="compositionally biased region" description="Low complexity" evidence="3">
    <location>
        <begin position="537"/>
        <end position="551"/>
    </location>
</feature>
<evidence type="ECO:0000259" key="4">
    <source>
        <dbReference type="Pfam" id="PF12928"/>
    </source>
</evidence>
<feature type="compositionally biased region" description="Acidic residues" evidence="3">
    <location>
        <begin position="599"/>
        <end position="612"/>
    </location>
</feature>
<dbReference type="EMBL" id="JACMRX010000002">
    <property type="protein sequence ID" value="KAF7995914.1"/>
    <property type="molecule type" value="Genomic_DNA"/>
</dbReference>
<feature type="region of interest" description="Disordered" evidence="3">
    <location>
        <begin position="591"/>
        <end position="613"/>
    </location>
</feature>
<dbReference type="PANTHER" id="PTHR21027">
    <property type="entry name" value="TRNA-SPLICING ENDONUCLEASE SUBUNIT SEN54"/>
    <property type="match status" value="1"/>
</dbReference>
<protein>
    <recommendedName>
        <fullName evidence="4">tRNA-splicing endonuclease subunit Sen54 N-terminal domain-containing protein</fullName>
    </recommendedName>
</protein>
<dbReference type="InterPro" id="IPR024336">
    <property type="entry name" value="tRNA_splic_suSen54_N"/>
</dbReference>